<protein>
    <recommendedName>
        <fullName evidence="1">N-acetyltransferase domain-containing protein</fullName>
    </recommendedName>
</protein>
<reference evidence="2" key="1">
    <citation type="submission" date="2019-08" db="EMBL/GenBank/DDBJ databases">
        <authorList>
            <person name="Kucharzyk K."/>
            <person name="Murdoch R.W."/>
            <person name="Higgins S."/>
            <person name="Loffler F."/>
        </authorList>
    </citation>
    <scope>NUCLEOTIDE SEQUENCE</scope>
</reference>
<dbReference type="AlphaFoldDB" id="A0A645B818"/>
<dbReference type="Pfam" id="PF13673">
    <property type="entry name" value="Acetyltransf_10"/>
    <property type="match status" value="1"/>
</dbReference>
<gene>
    <name evidence="2" type="ORF">SDC9_107604</name>
</gene>
<organism evidence="2">
    <name type="scientific">bioreactor metagenome</name>
    <dbReference type="NCBI Taxonomy" id="1076179"/>
    <lineage>
        <taxon>unclassified sequences</taxon>
        <taxon>metagenomes</taxon>
        <taxon>ecological metagenomes</taxon>
    </lineage>
</organism>
<dbReference type="PROSITE" id="PS51186">
    <property type="entry name" value="GNAT"/>
    <property type="match status" value="1"/>
</dbReference>
<dbReference type="InterPro" id="IPR000182">
    <property type="entry name" value="GNAT_dom"/>
</dbReference>
<dbReference type="PANTHER" id="PTHR43451:SF1">
    <property type="entry name" value="ACETYLTRANSFERASE"/>
    <property type="match status" value="1"/>
</dbReference>
<feature type="domain" description="N-acetyltransferase" evidence="1">
    <location>
        <begin position="1"/>
        <end position="132"/>
    </location>
</feature>
<dbReference type="InterPro" id="IPR052564">
    <property type="entry name" value="N-acetyltrans/Recomb-assoc"/>
</dbReference>
<dbReference type="EMBL" id="VSSQ01017964">
    <property type="protein sequence ID" value="MPM60751.1"/>
    <property type="molecule type" value="Genomic_DNA"/>
</dbReference>
<proteinExistence type="predicted"/>
<evidence type="ECO:0000259" key="1">
    <source>
        <dbReference type="PROSITE" id="PS51186"/>
    </source>
</evidence>
<dbReference type="InterPro" id="IPR016181">
    <property type="entry name" value="Acyl_CoA_acyltransferase"/>
</dbReference>
<dbReference type="CDD" id="cd04301">
    <property type="entry name" value="NAT_SF"/>
    <property type="match status" value="1"/>
</dbReference>
<dbReference type="SUPFAM" id="SSF55729">
    <property type="entry name" value="Acyl-CoA N-acyltransferases (Nat)"/>
    <property type="match status" value="1"/>
</dbReference>
<accession>A0A645B818</accession>
<dbReference type="PANTHER" id="PTHR43451">
    <property type="entry name" value="ACETYLTRANSFERASE (GNAT) FAMILY PROTEIN"/>
    <property type="match status" value="1"/>
</dbReference>
<sequence length="133" mass="15086">MIWDVFTEFVGVSYSTLGNDTFAQFLHNDEALAKLVFIGAVIDEKIIGIIALDRNRNHISLFFVTKSFQHQGIGRKLFAFMLSQEQLSRVTVNAALNACRIYQQLGFTATDAEQLKDGIRYQPMVYTGLENPY</sequence>
<evidence type="ECO:0000313" key="2">
    <source>
        <dbReference type="EMBL" id="MPM60751.1"/>
    </source>
</evidence>
<dbReference type="Gene3D" id="3.40.630.30">
    <property type="match status" value="1"/>
</dbReference>
<comment type="caution">
    <text evidence="2">The sequence shown here is derived from an EMBL/GenBank/DDBJ whole genome shotgun (WGS) entry which is preliminary data.</text>
</comment>
<dbReference type="GO" id="GO:0016747">
    <property type="term" value="F:acyltransferase activity, transferring groups other than amino-acyl groups"/>
    <property type="evidence" value="ECO:0007669"/>
    <property type="project" value="InterPro"/>
</dbReference>
<name>A0A645B818_9ZZZZ</name>